<dbReference type="InterPro" id="IPR003661">
    <property type="entry name" value="HisK_dim/P_dom"/>
</dbReference>
<dbReference type="Proteomes" id="UP000315017">
    <property type="component" value="Chromosome"/>
</dbReference>
<evidence type="ECO:0000259" key="8">
    <source>
        <dbReference type="PROSITE" id="PS50109"/>
    </source>
</evidence>
<dbReference type="InterPro" id="IPR011006">
    <property type="entry name" value="CheY-like_superfamily"/>
</dbReference>
<evidence type="ECO:0000256" key="5">
    <source>
        <dbReference type="ARBA" id="ARBA00022777"/>
    </source>
</evidence>
<dbReference type="SMART" id="SM00448">
    <property type="entry name" value="REC"/>
    <property type="match status" value="2"/>
</dbReference>
<dbReference type="RefSeq" id="WP_202921704.1">
    <property type="nucleotide sequence ID" value="NZ_CP036274.1"/>
</dbReference>
<protein>
    <recommendedName>
        <fullName evidence="2">histidine kinase</fullName>
        <ecNumber evidence="2">2.7.13.3</ecNumber>
    </recommendedName>
</protein>
<dbReference type="InterPro" id="IPR036890">
    <property type="entry name" value="HATPase_C_sf"/>
</dbReference>
<evidence type="ECO:0000256" key="4">
    <source>
        <dbReference type="ARBA" id="ARBA00022679"/>
    </source>
</evidence>
<dbReference type="EC" id="2.7.13.3" evidence="2"/>
<comment type="catalytic activity">
    <reaction evidence="1">
        <text>ATP + protein L-histidine = ADP + protein N-phospho-L-histidine.</text>
        <dbReference type="EC" id="2.7.13.3"/>
    </reaction>
</comment>
<organism evidence="10 11">
    <name type="scientific">Anatilimnocola aggregata</name>
    <dbReference type="NCBI Taxonomy" id="2528021"/>
    <lineage>
        <taxon>Bacteria</taxon>
        <taxon>Pseudomonadati</taxon>
        <taxon>Planctomycetota</taxon>
        <taxon>Planctomycetia</taxon>
        <taxon>Pirellulales</taxon>
        <taxon>Pirellulaceae</taxon>
        <taxon>Anatilimnocola</taxon>
    </lineage>
</organism>
<dbReference type="EMBL" id="CP036274">
    <property type="protein sequence ID" value="QDU26867.1"/>
    <property type="molecule type" value="Genomic_DNA"/>
</dbReference>
<feature type="modified residue" description="4-aspartylphosphate" evidence="6">
    <location>
        <position position="477"/>
    </location>
</feature>
<dbReference type="CDD" id="cd17580">
    <property type="entry name" value="REC_2_DhkD-like"/>
    <property type="match status" value="1"/>
</dbReference>
<feature type="modified residue" description="4-aspartylphosphate" evidence="6">
    <location>
        <position position="59"/>
    </location>
</feature>
<dbReference type="PANTHER" id="PTHR43547">
    <property type="entry name" value="TWO-COMPONENT HISTIDINE KINASE"/>
    <property type="match status" value="1"/>
</dbReference>
<evidence type="ECO:0000259" key="9">
    <source>
        <dbReference type="PROSITE" id="PS50110"/>
    </source>
</evidence>
<dbReference type="InterPro" id="IPR004358">
    <property type="entry name" value="Sig_transdc_His_kin-like_C"/>
</dbReference>
<keyword evidence="5 10" id="KW-0418">Kinase</keyword>
<dbReference type="Gene3D" id="3.30.565.10">
    <property type="entry name" value="Histidine kinase-like ATPase, C-terminal domain"/>
    <property type="match status" value="1"/>
</dbReference>
<name>A0A517Y9F4_9BACT</name>
<evidence type="ECO:0000313" key="11">
    <source>
        <dbReference type="Proteomes" id="UP000315017"/>
    </source>
</evidence>
<dbReference type="AlphaFoldDB" id="A0A517Y9F4"/>
<dbReference type="SUPFAM" id="SSF52172">
    <property type="entry name" value="CheY-like"/>
    <property type="match status" value="2"/>
</dbReference>
<dbReference type="PRINTS" id="PR00344">
    <property type="entry name" value="BCTRLSENSOR"/>
</dbReference>
<sequence length="552" mass="61429">MGEAPVRVLLVEDGDDDYVLTRELFAEFPRGAYTLDRVADYESAIKTFSECHHDLYLIDYRLGKKNGLDLIAEARRLECHTPVIILTGQREREIDLQAMQAGAVDYLVKDQLAADTLERSMRYAMQRARLEEVIHKANQQLEERVKERTAELARVNETLQSEIAERKRAEEALREADRLKDEFVAMLAHELHNPLAPLSAALQLFELGSNSPEQNKELRVMMSRQVEQLVRLIDDLLDVSRISRGKLNLRRESFHLSEVIDTALDVSRPMIDSAQHRLELELPDQPLAINGDKVRISQIISNLLINAAKYTPPNGRIELHIRREAAHAVIRVSDNGVGIPPEMLTKVFELFTQVDSSHTRTHGGLGIGLTLVKTLVEMHEGSIVAKSQGEGFGSEFIVRLPLAQTSVPIKPIETAPPVVPLRSIPANRILIVDDNESAGYLLGRLLQKLGQHVHTVSSATAALEVVSSLKPDILISDIAMPGMSGYELASEIRARGESPQPTLIALTGYGRESDRQQAREAGFDHHLTKPVDLQALEQLLIKLNGTAADQAP</sequence>
<dbReference type="Pfam" id="PF02518">
    <property type="entry name" value="HATPase_c"/>
    <property type="match status" value="1"/>
</dbReference>
<gene>
    <name evidence="10" type="primary">luxQ_3</name>
    <name evidence="10" type="ORF">ETAA8_19510</name>
</gene>
<reference evidence="10 11" key="1">
    <citation type="submission" date="2019-02" db="EMBL/GenBank/DDBJ databases">
        <title>Deep-cultivation of Planctomycetes and their phenomic and genomic characterization uncovers novel biology.</title>
        <authorList>
            <person name="Wiegand S."/>
            <person name="Jogler M."/>
            <person name="Boedeker C."/>
            <person name="Pinto D."/>
            <person name="Vollmers J."/>
            <person name="Rivas-Marin E."/>
            <person name="Kohn T."/>
            <person name="Peeters S.H."/>
            <person name="Heuer A."/>
            <person name="Rast P."/>
            <person name="Oberbeckmann S."/>
            <person name="Bunk B."/>
            <person name="Jeske O."/>
            <person name="Meyerdierks A."/>
            <person name="Storesund J.E."/>
            <person name="Kallscheuer N."/>
            <person name="Luecker S."/>
            <person name="Lage O.M."/>
            <person name="Pohl T."/>
            <person name="Merkel B.J."/>
            <person name="Hornburger P."/>
            <person name="Mueller R.-W."/>
            <person name="Bruemmer F."/>
            <person name="Labrenz M."/>
            <person name="Spormann A.M."/>
            <person name="Op den Camp H."/>
            <person name="Overmann J."/>
            <person name="Amann R."/>
            <person name="Jetten M.S.M."/>
            <person name="Mascher T."/>
            <person name="Medema M.H."/>
            <person name="Devos D.P."/>
            <person name="Kaster A.-K."/>
            <person name="Ovreas L."/>
            <person name="Rohde M."/>
            <person name="Galperin M.Y."/>
            <person name="Jogler C."/>
        </authorList>
    </citation>
    <scope>NUCLEOTIDE SEQUENCE [LARGE SCALE GENOMIC DNA]</scope>
    <source>
        <strain evidence="10 11">ETA_A8</strain>
    </source>
</reference>
<evidence type="ECO:0000256" key="1">
    <source>
        <dbReference type="ARBA" id="ARBA00000085"/>
    </source>
</evidence>
<keyword evidence="11" id="KW-1185">Reference proteome</keyword>
<keyword evidence="3 6" id="KW-0597">Phosphoprotein</keyword>
<dbReference type="SUPFAM" id="SSF47384">
    <property type="entry name" value="Homodimeric domain of signal transducing histidine kinase"/>
    <property type="match status" value="1"/>
</dbReference>
<keyword evidence="7" id="KW-0175">Coiled coil</keyword>
<dbReference type="InterPro" id="IPR003594">
    <property type="entry name" value="HATPase_dom"/>
</dbReference>
<dbReference type="KEGG" id="aagg:ETAA8_19510"/>
<feature type="domain" description="Response regulatory" evidence="9">
    <location>
        <begin position="428"/>
        <end position="544"/>
    </location>
</feature>
<dbReference type="GO" id="GO:0000155">
    <property type="term" value="F:phosphorelay sensor kinase activity"/>
    <property type="evidence" value="ECO:0007669"/>
    <property type="project" value="InterPro"/>
</dbReference>
<evidence type="ECO:0000256" key="7">
    <source>
        <dbReference type="SAM" id="Coils"/>
    </source>
</evidence>
<dbReference type="InterPro" id="IPR036097">
    <property type="entry name" value="HisK_dim/P_sf"/>
</dbReference>
<dbReference type="CDD" id="cd00082">
    <property type="entry name" value="HisKA"/>
    <property type="match status" value="1"/>
</dbReference>
<evidence type="ECO:0000256" key="2">
    <source>
        <dbReference type="ARBA" id="ARBA00012438"/>
    </source>
</evidence>
<dbReference type="InterPro" id="IPR001789">
    <property type="entry name" value="Sig_transdc_resp-reg_receiver"/>
</dbReference>
<dbReference type="SUPFAM" id="SSF55874">
    <property type="entry name" value="ATPase domain of HSP90 chaperone/DNA topoisomerase II/histidine kinase"/>
    <property type="match status" value="1"/>
</dbReference>
<dbReference type="SMART" id="SM00388">
    <property type="entry name" value="HisKA"/>
    <property type="match status" value="1"/>
</dbReference>
<keyword evidence="4 10" id="KW-0808">Transferase</keyword>
<dbReference type="SMART" id="SM00387">
    <property type="entry name" value="HATPase_c"/>
    <property type="match status" value="1"/>
</dbReference>
<accession>A0A517Y9F4</accession>
<dbReference type="PANTHER" id="PTHR43547:SF2">
    <property type="entry name" value="HYBRID SIGNAL TRANSDUCTION HISTIDINE KINASE C"/>
    <property type="match status" value="1"/>
</dbReference>
<dbReference type="PROSITE" id="PS50109">
    <property type="entry name" value="HIS_KIN"/>
    <property type="match status" value="1"/>
</dbReference>
<evidence type="ECO:0000313" key="10">
    <source>
        <dbReference type="EMBL" id="QDU26867.1"/>
    </source>
</evidence>
<feature type="coiled-coil region" evidence="7">
    <location>
        <begin position="127"/>
        <end position="182"/>
    </location>
</feature>
<dbReference type="Gene3D" id="1.10.287.130">
    <property type="match status" value="1"/>
</dbReference>
<dbReference type="Pfam" id="PF00512">
    <property type="entry name" value="HisKA"/>
    <property type="match status" value="1"/>
</dbReference>
<evidence type="ECO:0000256" key="6">
    <source>
        <dbReference type="PROSITE-ProRule" id="PRU00169"/>
    </source>
</evidence>
<dbReference type="PROSITE" id="PS50110">
    <property type="entry name" value="RESPONSE_REGULATORY"/>
    <property type="match status" value="2"/>
</dbReference>
<feature type="domain" description="Response regulatory" evidence="9">
    <location>
        <begin position="7"/>
        <end position="124"/>
    </location>
</feature>
<dbReference type="Gene3D" id="3.40.50.2300">
    <property type="match status" value="2"/>
</dbReference>
<proteinExistence type="predicted"/>
<feature type="domain" description="Histidine kinase" evidence="8">
    <location>
        <begin position="186"/>
        <end position="404"/>
    </location>
</feature>
<dbReference type="InterPro" id="IPR005467">
    <property type="entry name" value="His_kinase_dom"/>
</dbReference>
<evidence type="ECO:0000256" key="3">
    <source>
        <dbReference type="ARBA" id="ARBA00022553"/>
    </source>
</evidence>
<dbReference type="Pfam" id="PF00072">
    <property type="entry name" value="Response_reg"/>
    <property type="match status" value="2"/>
</dbReference>
<dbReference type="FunFam" id="3.30.565.10:FF:000006">
    <property type="entry name" value="Sensor histidine kinase WalK"/>
    <property type="match status" value="1"/>
</dbReference>
<dbReference type="CDD" id="cd00156">
    <property type="entry name" value="REC"/>
    <property type="match status" value="1"/>
</dbReference>